<dbReference type="InterPro" id="IPR001522">
    <property type="entry name" value="FADS-1_CS"/>
</dbReference>
<evidence type="ECO:0000259" key="15">
    <source>
        <dbReference type="Pfam" id="PF00487"/>
    </source>
</evidence>
<feature type="transmembrane region" description="Helical" evidence="14">
    <location>
        <begin position="93"/>
        <end position="114"/>
    </location>
</feature>
<gene>
    <name evidence="16" type="ORF">CLUMA_CG002002</name>
</gene>
<keyword evidence="3 13" id="KW-0444">Lipid biosynthesis</keyword>
<feature type="transmembrane region" description="Helical" evidence="14">
    <location>
        <begin position="989"/>
        <end position="1011"/>
    </location>
</feature>
<feature type="transmembrane region" description="Helical" evidence="14">
    <location>
        <begin position="506"/>
        <end position="528"/>
    </location>
</feature>
<dbReference type="PRINTS" id="PR00075">
    <property type="entry name" value="FACDDSATRASE"/>
</dbReference>
<evidence type="ECO:0000256" key="10">
    <source>
        <dbReference type="ARBA" id="ARBA00023098"/>
    </source>
</evidence>
<accession>A0A1J1HJL8</accession>
<comment type="domain">
    <text evidence="13">The histidine box domains are involved in binding the catalytic metal ions.</text>
</comment>
<dbReference type="InterPro" id="IPR005804">
    <property type="entry name" value="FA_desaturase_dom"/>
</dbReference>
<dbReference type="PROSITE" id="PS00476">
    <property type="entry name" value="FATTY_ACID_DESATUR_1"/>
    <property type="match status" value="2"/>
</dbReference>
<dbReference type="OrthoDB" id="10260134at2759"/>
<proteinExistence type="inferred from homology"/>
<keyword evidence="8 13" id="KW-0560">Oxidoreductase</keyword>
<feature type="transmembrane region" description="Helical" evidence="14">
    <location>
        <begin position="1017"/>
        <end position="1041"/>
    </location>
</feature>
<evidence type="ECO:0000256" key="1">
    <source>
        <dbReference type="ARBA" id="ARBA00004141"/>
    </source>
</evidence>
<dbReference type="GO" id="GO:0005506">
    <property type="term" value="F:iron ion binding"/>
    <property type="evidence" value="ECO:0007669"/>
    <property type="project" value="TreeGrafter"/>
</dbReference>
<keyword evidence="17" id="KW-1185">Reference proteome</keyword>
<feature type="transmembrane region" description="Helical" evidence="14">
    <location>
        <begin position="213"/>
        <end position="231"/>
    </location>
</feature>
<feature type="transmembrane region" description="Helical" evidence="14">
    <location>
        <begin position="67"/>
        <end position="87"/>
    </location>
</feature>
<keyword evidence="7 14" id="KW-1133">Transmembrane helix</keyword>
<dbReference type="PANTHER" id="PTHR11351:SF31">
    <property type="entry name" value="DESATURASE 1, ISOFORM A-RELATED"/>
    <property type="match status" value="1"/>
</dbReference>
<evidence type="ECO:0000256" key="12">
    <source>
        <dbReference type="ARBA" id="ARBA00023160"/>
    </source>
</evidence>
<reference evidence="16 17" key="1">
    <citation type="submission" date="2015-04" db="EMBL/GenBank/DDBJ databases">
        <authorList>
            <person name="Syromyatnikov M.Y."/>
            <person name="Popov V.N."/>
        </authorList>
    </citation>
    <scope>NUCLEOTIDE SEQUENCE [LARGE SCALE GENOMIC DNA]</scope>
</reference>
<evidence type="ECO:0000256" key="9">
    <source>
        <dbReference type="ARBA" id="ARBA00023004"/>
    </source>
</evidence>
<dbReference type="GO" id="GO:0004768">
    <property type="term" value="F:stearoyl-CoA 9-desaturase activity"/>
    <property type="evidence" value="ECO:0007669"/>
    <property type="project" value="TreeGrafter"/>
</dbReference>
<dbReference type="EMBL" id="CVRI01000006">
    <property type="protein sequence ID" value="CRK88221.1"/>
    <property type="molecule type" value="Genomic_DNA"/>
</dbReference>
<dbReference type="Pfam" id="PF00487">
    <property type="entry name" value="FA_desaturase"/>
    <property type="match status" value="3"/>
</dbReference>
<organism evidence="16 17">
    <name type="scientific">Clunio marinus</name>
    <dbReference type="NCBI Taxonomy" id="568069"/>
    <lineage>
        <taxon>Eukaryota</taxon>
        <taxon>Metazoa</taxon>
        <taxon>Ecdysozoa</taxon>
        <taxon>Arthropoda</taxon>
        <taxon>Hexapoda</taxon>
        <taxon>Insecta</taxon>
        <taxon>Pterygota</taxon>
        <taxon>Neoptera</taxon>
        <taxon>Endopterygota</taxon>
        <taxon>Diptera</taxon>
        <taxon>Nematocera</taxon>
        <taxon>Chironomoidea</taxon>
        <taxon>Chironomidae</taxon>
        <taxon>Clunio</taxon>
    </lineage>
</organism>
<comment type="cofactor">
    <cofactor evidence="13">
        <name>Fe(2+)</name>
        <dbReference type="ChEBI" id="CHEBI:29033"/>
    </cofactor>
</comment>
<evidence type="ECO:0000256" key="8">
    <source>
        <dbReference type="ARBA" id="ARBA00023002"/>
    </source>
</evidence>
<dbReference type="CDD" id="cd03505">
    <property type="entry name" value="Delta9-FADS-like"/>
    <property type="match status" value="3"/>
</dbReference>
<name>A0A1J1HJL8_9DIPT</name>
<feature type="domain" description="Fatty acid desaturase" evidence="15">
    <location>
        <begin position="506"/>
        <end position="710"/>
    </location>
</feature>
<evidence type="ECO:0000256" key="3">
    <source>
        <dbReference type="ARBA" id="ARBA00022516"/>
    </source>
</evidence>
<feature type="transmembrane region" description="Helical" evidence="14">
    <location>
        <begin position="1134"/>
        <end position="1155"/>
    </location>
</feature>
<keyword evidence="5" id="KW-0479">Metal-binding</keyword>
<evidence type="ECO:0000256" key="6">
    <source>
        <dbReference type="ARBA" id="ARBA00022832"/>
    </source>
</evidence>
<evidence type="ECO:0000256" key="5">
    <source>
        <dbReference type="ARBA" id="ARBA00022723"/>
    </source>
</evidence>
<feature type="transmembrane region" description="Helical" evidence="14">
    <location>
        <begin position="648"/>
        <end position="669"/>
    </location>
</feature>
<keyword evidence="6" id="KW-0276">Fatty acid metabolism</keyword>
<keyword evidence="10" id="KW-0443">Lipid metabolism</keyword>
<sequence>MEPTILNNPLMFTEHLLRNDVHKTDDLSNETKSLKRVVQKNNEVRDKTVTERDFPADLPGPEYKMELVWRNIIIFILLHIGAVYGYYTPKRSWNTIIFTLLYGFSGGFGITAGSHRLFAHKAYKANKALKVLLLYFQTIAFQNSVYEWARDHRVHHKFTDTNADPHNSRRGFFFSHIGWLLCKKHPDVKKFGAKVDMSDLEADPLIMFQHKHFLRLMVVISIIIPTLIPWLCFGETFRASFFLGSVYRYIVSLHITWLINSAAHMYGMKPFDKNISPADSRLVGFLAFGEGFHNFHHVFPWDYKTSELGTYYFNFTTGFLDFFARIGWATELKTVSDELIRKRILRTGDGSHKYSKIKSNQERMMAYIKDRTTDENGNHVHHEEDAIWGWDDQALPEEDKKYISLRKTIAMSPNNFVVTETETETATEKVDSDLKNLSIVFNRKSKNVLNKKEMPKDINGNILGGTENKVSSEYKIEPAWFNIFGFIYLHFTLCTAPFHMGLNKTFLFALIIGLGSGFGITAGAHRLWAHGAYKANKKLKVFLLILQTLAFQNSVIEWVRDHRVHHKFTDTNADPHNASRGFFFSHMGWLMCKKHPDVKKFGAKVNMTDLTSDPMLRFQHKYFLILMPLICFVLPATIPWYFWGENFYSAYVVAGVLRYVVVLHITWLINSAAHMFGDKPYDRYIRPVDTYWVSFVAFGEGFHNYHHVFPWDYKTSEFGLYWCNFTNGFLDFFALLGWATDLKTVSQEMIYKRALRTGDGSHHEANEHAVLLESNVNSKECDRDVEHFWGWNDELLTEEDKNVRCCHLQNDSIYTEAIVQCSSIVKCELEKVLKKHKICTYYTSKGNLKDLLGGSKDKIPMKEKSGIYEILCGDCQSKYIGKTYRRFSDRFDEHDRAMRQGEGFKSAMAQHCIDERHKFGGAKLIKEVRKQKICRQGMAPNQVGMVEKTTNNESENGNLLNRSNKIIKDRPNALPYDTKPGEKPYKLEIVWRNVIAFIYLHGAAAYAVYALPLRASTWWTAFFFAIIGSFGISSGAHRLWAHKCYKANLPMKIMLLYFQTIAFQNCVIEWVRDHRVHHKYSDTNADPHNASRGFFFSHMGWLMCKKHPDVKKYGAKVDMTDLESDPMLRFQQKYYLILMPICSFVIPMMVMHYCFGEEWRLTYYWNLFRYVVTLHITWSINSVSHIWGSKPFEKDIAPTDTYIIGFLAFGEGWHNYHHVYPWDYKVSELPRYWCNFSIGFLDFFAWLGWATDLKTVSDEMIRKRVLRTGDGSHRYAIEAKTAKELVETYNNNNNNNDPHEHVDTLWGWGDDDMDSDEKKDVKILHPKYGL</sequence>
<evidence type="ECO:0000256" key="7">
    <source>
        <dbReference type="ARBA" id="ARBA00022989"/>
    </source>
</evidence>
<comment type="subcellular location">
    <subcellularLocation>
        <location evidence="1">Membrane</location>
        <topology evidence="1">Multi-pass membrane protein</topology>
    </subcellularLocation>
</comment>
<feature type="domain" description="Fatty acid desaturase" evidence="15">
    <location>
        <begin position="93"/>
        <end position="300"/>
    </location>
</feature>
<dbReference type="Proteomes" id="UP000183832">
    <property type="component" value="Unassembled WGS sequence"/>
</dbReference>
<keyword evidence="4 13" id="KW-0812">Transmembrane</keyword>
<evidence type="ECO:0000256" key="2">
    <source>
        <dbReference type="ARBA" id="ARBA00009295"/>
    </source>
</evidence>
<dbReference type="STRING" id="568069.A0A1J1HJL8"/>
<evidence type="ECO:0000256" key="4">
    <source>
        <dbReference type="ARBA" id="ARBA00022692"/>
    </source>
</evidence>
<feature type="transmembrane region" description="Helical" evidence="14">
    <location>
        <begin position="622"/>
        <end position="642"/>
    </location>
</feature>
<comment type="similarity">
    <text evidence="2 13">Belongs to the fatty acid desaturase type 1 family.</text>
</comment>
<dbReference type="GO" id="GO:0006636">
    <property type="term" value="P:unsaturated fatty acid biosynthetic process"/>
    <property type="evidence" value="ECO:0007669"/>
    <property type="project" value="TreeGrafter"/>
</dbReference>
<evidence type="ECO:0000313" key="16">
    <source>
        <dbReference type="EMBL" id="CRK88221.1"/>
    </source>
</evidence>
<protein>
    <submittedName>
        <fullName evidence="16">CLUMA_CG002002, isoform A</fullName>
    </submittedName>
</protein>
<evidence type="ECO:0000313" key="17">
    <source>
        <dbReference type="Proteomes" id="UP000183832"/>
    </source>
</evidence>
<dbReference type="GO" id="GO:0005789">
    <property type="term" value="C:endoplasmic reticulum membrane"/>
    <property type="evidence" value="ECO:0007669"/>
    <property type="project" value="TreeGrafter"/>
</dbReference>
<keyword evidence="9" id="KW-0408">Iron</keyword>
<evidence type="ECO:0000256" key="13">
    <source>
        <dbReference type="RuleBase" id="RU000581"/>
    </source>
</evidence>
<evidence type="ECO:0000256" key="14">
    <source>
        <dbReference type="SAM" id="Phobius"/>
    </source>
</evidence>
<dbReference type="PANTHER" id="PTHR11351">
    <property type="entry name" value="ACYL-COA DESATURASE"/>
    <property type="match status" value="1"/>
</dbReference>
<feature type="transmembrane region" description="Helical" evidence="14">
    <location>
        <begin position="479"/>
        <end position="500"/>
    </location>
</feature>
<feature type="domain" description="Fatty acid desaturase" evidence="15">
    <location>
        <begin position="1017"/>
        <end position="1231"/>
    </location>
</feature>
<dbReference type="InterPro" id="IPR015876">
    <property type="entry name" value="Acyl-CoA_DS"/>
</dbReference>
<keyword evidence="11 14" id="KW-0472">Membrane</keyword>
<feature type="transmembrane region" description="Helical" evidence="14">
    <location>
        <begin position="237"/>
        <end position="259"/>
    </location>
</feature>
<keyword evidence="12 13" id="KW-0275">Fatty acid biosynthesis</keyword>
<evidence type="ECO:0000256" key="11">
    <source>
        <dbReference type="ARBA" id="ARBA00023136"/>
    </source>
</evidence>